<protein>
    <submittedName>
        <fullName evidence="6">Paired radical SAM protein 2</fullName>
    </submittedName>
</protein>
<dbReference type="Pfam" id="PF04055">
    <property type="entry name" value="Radical_SAM"/>
    <property type="match status" value="1"/>
</dbReference>
<dbReference type="GO" id="GO:0051536">
    <property type="term" value="F:iron-sulfur cluster binding"/>
    <property type="evidence" value="ECO:0007669"/>
    <property type="project" value="UniProtKB-KW"/>
</dbReference>
<organism evidence="6 7">
    <name type="scientific">Eubacterium ramulus ATCC 29099</name>
    <dbReference type="NCBI Taxonomy" id="1256908"/>
    <lineage>
        <taxon>Bacteria</taxon>
        <taxon>Bacillati</taxon>
        <taxon>Bacillota</taxon>
        <taxon>Clostridia</taxon>
        <taxon>Eubacteriales</taxon>
        <taxon>Eubacteriaceae</taxon>
        <taxon>Eubacterium</taxon>
    </lineage>
</organism>
<sequence length="373" mass="42780">MGVFAMKWKIDDYDGEYRVVSLALNSIVKSDLEKKEDGMLWVDGDEVFLYPEKRKQMVSNDTLTYLKQRNNYDVFEIWQDGRIVLQFDVQSIDNYFFVTGKCNSNCIMCPSPEISRRKGQNTDVTSLIKLAQHVPTNVSHITITGGEPFLIGESIFDFLEFLKRKFEKTEFLFLTNGRIFSVKKYVDLFRETAPVNSIVAIPIHGSKSEIHDAITCAENSLIQTKQGIKNLLKIGTRVEIRLVVCKLNAEDIVNITDMIVNEFPQIEYVSILAMEMTGNAYVNWKKVWIPYRKAFQLIEKAVDHLIKSGITVKLYNFPLCTVESNYWTLCEKSISPEKIRYIETCDMCSMKNACGGLFAGTVKLEKDDLKAIR</sequence>
<dbReference type="InterPro" id="IPR007197">
    <property type="entry name" value="rSAM"/>
</dbReference>
<dbReference type="NCBIfam" id="TIGR03977">
    <property type="entry name" value="rSAM_pair_HxsC"/>
    <property type="match status" value="1"/>
</dbReference>
<accession>U2QPU7</accession>
<dbReference type="PANTHER" id="PTHR11228:SF34">
    <property type="entry name" value="TUNGSTEN-CONTAINING ALDEHYDE FERREDOXIN OXIDOREDUCTASE COFACTOR MODIFYING PROTEIN"/>
    <property type="match status" value="1"/>
</dbReference>
<evidence type="ECO:0000256" key="4">
    <source>
        <dbReference type="ARBA" id="ARBA00023014"/>
    </source>
</evidence>
<dbReference type="Gene3D" id="3.20.20.70">
    <property type="entry name" value="Aldolase class I"/>
    <property type="match status" value="1"/>
</dbReference>
<feature type="domain" description="Radical SAM core" evidence="5">
    <location>
        <begin position="86"/>
        <end position="307"/>
    </location>
</feature>
<dbReference type="InterPro" id="IPR050377">
    <property type="entry name" value="Radical_SAM_PqqE_MftC-like"/>
</dbReference>
<dbReference type="SFLD" id="SFLDG01067">
    <property type="entry name" value="SPASM/twitch_domain_containing"/>
    <property type="match status" value="1"/>
</dbReference>
<dbReference type="InterPro" id="IPR024032">
    <property type="entry name" value="rSAM_paired_HxsC"/>
</dbReference>
<dbReference type="EMBL" id="AWVJ01000149">
    <property type="protein sequence ID" value="ERK43343.1"/>
    <property type="molecule type" value="Genomic_DNA"/>
</dbReference>
<dbReference type="SFLD" id="SFLDG01103">
    <property type="entry name" value="Uncharacterised_Radical_SAM_Su"/>
    <property type="match status" value="1"/>
</dbReference>
<name>U2QPU7_EUBRA</name>
<evidence type="ECO:0000313" key="7">
    <source>
        <dbReference type="Proteomes" id="UP000016608"/>
    </source>
</evidence>
<comment type="caution">
    <text evidence="6">The sequence shown here is derived from an EMBL/GenBank/DDBJ whole genome shotgun (WGS) entry which is preliminary data.</text>
</comment>
<evidence type="ECO:0000259" key="5">
    <source>
        <dbReference type="PROSITE" id="PS51918"/>
    </source>
</evidence>
<evidence type="ECO:0000256" key="3">
    <source>
        <dbReference type="ARBA" id="ARBA00023004"/>
    </source>
</evidence>
<gene>
    <name evidence="6" type="ORF">HMPREF0373_02481</name>
</gene>
<evidence type="ECO:0000313" key="6">
    <source>
        <dbReference type="EMBL" id="ERK43343.1"/>
    </source>
</evidence>
<keyword evidence="1" id="KW-0949">S-adenosyl-L-methionine</keyword>
<keyword evidence="3" id="KW-0408">Iron</keyword>
<dbReference type="PANTHER" id="PTHR11228">
    <property type="entry name" value="RADICAL SAM DOMAIN PROTEIN"/>
    <property type="match status" value="1"/>
</dbReference>
<dbReference type="PATRIC" id="fig|1256908.3.peg.2282"/>
<proteinExistence type="predicted"/>
<dbReference type="CDD" id="cd01335">
    <property type="entry name" value="Radical_SAM"/>
    <property type="match status" value="1"/>
</dbReference>
<dbReference type="AlphaFoldDB" id="U2QPU7"/>
<dbReference type="GO" id="GO:0003824">
    <property type="term" value="F:catalytic activity"/>
    <property type="evidence" value="ECO:0007669"/>
    <property type="project" value="InterPro"/>
</dbReference>
<dbReference type="InterPro" id="IPR013785">
    <property type="entry name" value="Aldolase_TIM"/>
</dbReference>
<dbReference type="SUPFAM" id="SSF102114">
    <property type="entry name" value="Radical SAM enzymes"/>
    <property type="match status" value="1"/>
</dbReference>
<keyword evidence="7" id="KW-1185">Reference proteome</keyword>
<dbReference type="PROSITE" id="PS51918">
    <property type="entry name" value="RADICAL_SAM"/>
    <property type="match status" value="1"/>
</dbReference>
<evidence type="ECO:0000256" key="2">
    <source>
        <dbReference type="ARBA" id="ARBA00022723"/>
    </source>
</evidence>
<keyword evidence="4" id="KW-0411">Iron-sulfur</keyword>
<keyword evidence="2" id="KW-0479">Metal-binding</keyword>
<dbReference type="HOGENOM" id="CLU_055629_1_0_9"/>
<reference evidence="6 7" key="1">
    <citation type="submission" date="2013-06" db="EMBL/GenBank/DDBJ databases">
        <authorList>
            <person name="Weinstock G."/>
            <person name="Sodergren E."/>
            <person name="Lobos E.A."/>
            <person name="Fulton L."/>
            <person name="Fulton R."/>
            <person name="Courtney L."/>
            <person name="Fronick C."/>
            <person name="O'Laughlin M."/>
            <person name="Godfrey J."/>
            <person name="Wilson R.M."/>
            <person name="Miner T."/>
            <person name="Farmer C."/>
            <person name="Delehaunty K."/>
            <person name="Cordes M."/>
            <person name="Minx P."/>
            <person name="Tomlinson C."/>
            <person name="Chen J."/>
            <person name="Wollam A."/>
            <person name="Pepin K.H."/>
            <person name="Bhonagiri V."/>
            <person name="Zhang X."/>
            <person name="Warren W."/>
            <person name="Mitreva M."/>
            <person name="Mardis E.R."/>
            <person name="Wilson R.K."/>
        </authorList>
    </citation>
    <scope>NUCLEOTIDE SEQUENCE [LARGE SCALE GENOMIC DNA]</scope>
    <source>
        <strain evidence="6 7">ATCC 29099</strain>
    </source>
</reference>
<dbReference type="Proteomes" id="UP000016608">
    <property type="component" value="Unassembled WGS sequence"/>
</dbReference>
<evidence type="ECO:0000256" key="1">
    <source>
        <dbReference type="ARBA" id="ARBA00022691"/>
    </source>
</evidence>
<dbReference type="InterPro" id="IPR058240">
    <property type="entry name" value="rSAM_sf"/>
</dbReference>
<dbReference type="eggNOG" id="COG0535">
    <property type="taxonomic scope" value="Bacteria"/>
</dbReference>
<dbReference type="GO" id="GO:0046872">
    <property type="term" value="F:metal ion binding"/>
    <property type="evidence" value="ECO:0007669"/>
    <property type="project" value="UniProtKB-KW"/>
</dbReference>
<dbReference type="SFLD" id="SFLDS00029">
    <property type="entry name" value="Radical_SAM"/>
    <property type="match status" value="1"/>
</dbReference>